<comment type="caution">
    <text evidence="2">The sequence shown here is derived from an EMBL/GenBank/DDBJ whole genome shotgun (WGS) entry which is preliminary data.</text>
</comment>
<feature type="transmembrane region" description="Helical" evidence="1">
    <location>
        <begin position="163"/>
        <end position="182"/>
    </location>
</feature>
<dbReference type="AlphaFoldDB" id="A0A2V3PVQ9"/>
<organism evidence="2 3">
    <name type="scientific">Dysgonomonas alginatilytica</name>
    <dbReference type="NCBI Taxonomy" id="1605892"/>
    <lineage>
        <taxon>Bacteria</taxon>
        <taxon>Pseudomonadati</taxon>
        <taxon>Bacteroidota</taxon>
        <taxon>Bacteroidia</taxon>
        <taxon>Bacteroidales</taxon>
        <taxon>Dysgonomonadaceae</taxon>
        <taxon>Dysgonomonas</taxon>
    </lineage>
</organism>
<feature type="transmembrane region" description="Helical" evidence="1">
    <location>
        <begin position="189"/>
        <end position="205"/>
    </location>
</feature>
<feature type="transmembrane region" description="Helical" evidence="1">
    <location>
        <begin position="319"/>
        <end position="338"/>
    </location>
</feature>
<keyword evidence="1" id="KW-0812">Transmembrane</keyword>
<evidence type="ECO:0000313" key="2">
    <source>
        <dbReference type="EMBL" id="PXV68168.1"/>
    </source>
</evidence>
<feature type="transmembrane region" description="Helical" evidence="1">
    <location>
        <begin position="289"/>
        <end position="307"/>
    </location>
</feature>
<dbReference type="RefSeq" id="WP_110309450.1">
    <property type="nucleotide sequence ID" value="NZ_QICL01000002.1"/>
</dbReference>
<name>A0A2V3PVQ9_9BACT</name>
<keyword evidence="1" id="KW-1133">Transmembrane helix</keyword>
<sequence length="465" mass="54354">MYKYTQDMITLYQKIENKLSEKKVVFSIFGILILSFFSLILLLNILYPIYGDDWRYSFIGGTDVTERVTSFSDILQSQYCHYFGHGGRSVVHVLAESLLLINGYWMDILNSIAYIIFTYVIYKIANLNNKINMSLYFFINILIWFYQPSFGQTFLWITGSANYLWGTLIIISFLYFYCRAFISEQSENSISKDILFFLAGIIAGWTNENTVIGMIFIIFSLIIYLKIKKIKTPRWMIYGVIGVLIGFIIMIIAPGNYIRYDSATIDNTLIKESKIIYYFTRTLPVIGEFYKIILPLVLIYLLILATYIHFEKNWNQKIVFLSFILCIAGIIADLAMIASPEFELRVLFGAITFYIIAIGLLYANIKINSMYLFTIKSILIIYSIINFVPLYTKGYKDVNNFSRIMKEREVIIDKQINKSDFEFVSDERFVPKTKFTMLYDMSPDPNAWDNFCYSRYHNIKSIKVK</sequence>
<feature type="transmembrane region" description="Helical" evidence="1">
    <location>
        <begin position="134"/>
        <end position="157"/>
    </location>
</feature>
<keyword evidence="3" id="KW-1185">Reference proteome</keyword>
<gene>
    <name evidence="2" type="ORF">CLV62_102200</name>
</gene>
<feature type="transmembrane region" description="Helical" evidence="1">
    <location>
        <begin position="104"/>
        <end position="122"/>
    </location>
</feature>
<proteinExistence type="predicted"/>
<accession>A0A2V3PVQ9</accession>
<evidence type="ECO:0000313" key="3">
    <source>
        <dbReference type="Proteomes" id="UP000247973"/>
    </source>
</evidence>
<keyword evidence="1" id="KW-0472">Membrane</keyword>
<dbReference type="Pfam" id="PF19528">
    <property type="entry name" value="DUF6056"/>
    <property type="match status" value="1"/>
</dbReference>
<feature type="transmembrane region" description="Helical" evidence="1">
    <location>
        <begin position="235"/>
        <end position="253"/>
    </location>
</feature>
<feature type="transmembrane region" description="Helical" evidence="1">
    <location>
        <begin position="370"/>
        <end position="391"/>
    </location>
</feature>
<dbReference type="InterPro" id="IPR045691">
    <property type="entry name" value="DUF6056"/>
</dbReference>
<protein>
    <recommendedName>
        <fullName evidence="4">Dolichyl-phosphate-mannose-protein mannosyltransferase</fullName>
    </recommendedName>
</protein>
<dbReference type="OrthoDB" id="996251at2"/>
<feature type="transmembrane region" description="Helical" evidence="1">
    <location>
        <begin position="24"/>
        <end position="47"/>
    </location>
</feature>
<dbReference type="EMBL" id="QICL01000002">
    <property type="protein sequence ID" value="PXV68168.1"/>
    <property type="molecule type" value="Genomic_DNA"/>
</dbReference>
<reference evidence="2 3" key="1">
    <citation type="submission" date="2018-03" db="EMBL/GenBank/DDBJ databases">
        <title>Genomic Encyclopedia of Archaeal and Bacterial Type Strains, Phase II (KMG-II): from individual species to whole genera.</title>
        <authorList>
            <person name="Goeker M."/>
        </authorList>
    </citation>
    <scope>NUCLEOTIDE SEQUENCE [LARGE SCALE GENOMIC DNA]</scope>
    <source>
        <strain evidence="2 3">DSM 100214</strain>
    </source>
</reference>
<feature type="transmembrane region" description="Helical" evidence="1">
    <location>
        <begin position="344"/>
        <end position="363"/>
    </location>
</feature>
<evidence type="ECO:0008006" key="4">
    <source>
        <dbReference type="Google" id="ProtNLM"/>
    </source>
</evidence>
<dbReference type="Proteomes" id="UP000247973">
    <property type="component" value="Unassembled WGS sequence"/>
</dbReference>
<evidence type="ECO:0000256" key="1">
    <source>
        <dbReference type="SAM" id="Phobius"/>
    </source>
</evidence>